<dbReference type="GO" id="GO:0016787">
    <property type="term" value="F:hydrolase activity"/>
    <property type="evidence" value="ECO:0007669"/>
    <property type="project" value="UniProtKB-KW"/>
</dbReference>
<dbReference type="EMBL" id="GL871111">
    <property type="protein sequence ID" value="EGC34124.1"/>
    <property type="molecule type" value="Genomic_DNA"/>
</dbReference>
<dbReference type="InterPro" id="IPR019819">
    <property type="entry name" value="Carboxylesterase_B_CS"/>
</dbReference>
<dbReference type="PROSITE" id="PS00941">
    <property type="entry name" value="CARBOXYLESTERASE_B_2"/>
    <property type="match status" value="1"/>
</dbReference>
<organism evidence="5 6">
    <name type="scientific">Dictyostelium purpureum</name>
    <name type="common">Slime mold</name>
    <dbReference type="NCBI Taxonomy" id="5786"/>
    <lineage>
        <taxon>Eukaryota</taxon>
        <taxon>Amoebozoa</taxon>
        <taxon>Evosea</taxon>
        <taxon>Eumycetozoa</taxon>
        <taxon>Dictyostelia</taxon>
        <taxon>Dictyosteliales</taxon>
        <taxon>Dictyosteliaceae</taxon>
        <taxon>Dictyostelium</taxon>
    </lineage>
</organism>
<dbReference type="SUPFAM" id="SSF53474">
    <property type="entry name" value="alpha/beta-Hydrolases"/>
    <property type="match status" value="1"/>
</dbReference>
<keyword evidence="2 3" id="KW-0378">Hydrolase</keyword>
<dbReference type="InterPro" id="IPR019826">
    <property type="entry name" value="Carboxylesterase_B_AS"/>
</dbReference>
<protein>
    <recommendedName>
        <fullName evidence="3">Carboxylic ester hydrolase</fullName>
        <ecNumber evidence="3">3.1.1.-</ecNumber>
    </recommendedName>
</protein>
<evidence type="ECO:0000259" key="4">
    <source>
        <dbReference type="Pfam" id="PF00135"/>
    </source>
</evidence>
<comment type="similarity">
    <text evidence="1 3">Belongs to the type-B carboxylesterase/lipase family.</text>
</comment>
<feature type="domain" description="Carboxylesterase type B" evidence="4">
    <location>
        <begin position="30"/>
        <end position="137"/>
    </location>
</feature>
<dbReference type="KEGG" id="dpp:DICPUDRAFT_80131"/>
<dbReference type="Gene3D" id="3.40.50.1820">
    <property type="entry name" value="alpha/beta hydrolase"/>
    <property type="match status" value="2"/>
</dbReference>
<dbReference type="GeneID" id="10502320"/>
<feature type="chain" id="PRO_5005128784" description="Carboxylic ester hydrolase" evidence="3">
    <location>
        <begin position="20"/>
        <end position="508"/>
    </location>
</feature>
<dbReference type="PANTHER" id="PTHR45570:SF2">
    <property type="entry name" value="ACETYLCHOLINESTERASE 1-LIKE"/>
    <property type="match status" value="1"/>
</dbReference>
<dbReference type="PROSITE" id="PS00122">
    <property type="entry name" value="CARBOXYLESTERASE_B_1"/>
    <property type="match status" value="1"/>
</dbReference>
<evidence type="ECO:0000313" key="6">
    <source>
        <dbReference type="Proteomes" id="UP000001064"/>
    </source>
</evidence>
<dbReference type="Pfam" id="PF00135">
    <property type="entry name" value="COesterase"/>
    <property type="match status" value="2"/>
</dbReference>
<evidence type="ECO:0000256" key="3">
    <source>
        <dbReference type="RuleBase" id="RU361235"/>
    </source>
</evidence>
<evidence type="ECO:0000256" key="2">
    <source>
        <dbReference type="ARBA" id="ARBA00022801"/>
    </source>
</evidence>
<dbReference type="InParanoid" id="F0ZPM4"/>
<accession>F0ZPM4</accession>
<dbReference type="eggNOG" id="KOG4389">
    <property type="taxonomic scope" value="Eukaryota"/>
</dbReference>
<name>F0ZPM4_DICPU</name>
<dbReference type="PANTHER" id="PTHR45570">
    <property type="entry name" value="CARBOXYLIC ESTER HYDROLASE"/>
    <property type="match status" value="1"/>
</dbReference>
<sequence>MNKILTFVFILLLINVTLARRRSHFTKTDSSIVFTPKGALNGLVKDTHRVFYGVPFAQPPVDDYRWIDPIDVKEWKHIRDATQQKPECAQRCTLGEGACSPLGPSEDCLYLDVFTPRNANPESKLPVIVFIPGGAFSDLLSGNFGFLDQIKALEWVNQNIEAFGGDKTKVTIYGQSAGAFSVATHLVSPYSKPYFQAAILSSTPLTLGVKEKSIARGFAKRFNKHLGCPDVDDLECLRSKSMDEVLEAQSKVKYNMLLGDNILDAFTIWSPILDGNVIPKQPLTAIKDGETHDVPTIIGDVKDEGIIFINLAFPNGLSQLIYNTTVGLLFPGNKNNILSLYPGQAGDSSAACSNLMNDYLFQCPGRYHVNQLVAKHNSPVYHYYYAHVKSTGGPAPICDGNVCHGEELSLVFNSYELMDEDLDDDEIDMAQTLNNYIVNFATTHNPNQGIKVPTWEPVLSTKNRTLVIVDDFQSLDKTSNNPKCDLLDSTSYRGYTKVAQRSIKKSNN</sequence>
<evidence type="ECO:0000313" key="5">
    <source>
        <dbReference type="EMBL" id="EGC34124.1"/>
    </source>
</evidence>
<keyword evidence="3" id="KW-0732">Signal</keyword>
<dbReference type="STRING" id="5786.F0ZPM4"/>
<proteinExistence type="inferred from homology"/>
<dbReference type="RefSeq" id="XP_003289370.1">
    <property type="nucleotide sequence ID" value="XM_003289322.1"/>
</dbReference>
<dbReference type="VEuPathDB" id="AmoebaDB:DICPUDRAFT_80131"/>
<feature type="domain" description="Carboxylesterase type B" evidence="4">
    <location>
        <begin position="139"/>
        <end position="485"/>
    </location>
</feature>
<feature type="signal peptide" evidence="3">
    <location>
        <begin position="1"/>
        <end position="19"/>
    </location>
</feature>
<evidence type="ECO:0000256" key="1">
    <source>
        <dbReference type="ARBA" id="ARBA00005964"/>
    </source>
</evidence>
<dbReference type="InterPro" id="IPR029058">
    <property type="entry name" value="AB_hydrolase_fold"/>
</dbReference>
<keyword evidence="6" id="KW-1185">Reference proteome</keyword>
<dbReference type="Proteomes" id="UP000001064">
    <property type="component" value="Unassembled WGS sequence"/>
</dbReference>
<dbReference type="AlphaFoldDB" id="F0ZPM4"/>
<dbReference type="OrthoDB" id="408631at2759"/>
<dbReference type="EC" id="3.1.1.-" evidence="3"/>
<dbReference type="InterPro" id="IPR002018">
    <property type="entry name" value="CarbesteraseB"/>
</dbReference>
<reference evidence="6" key="1">
    <citation type="journal article" date="2011" name="Genome Biol.">
        <title>Comparative genomics of the social amoebae Dictyostelium discoideum and Dictyostelium purpureum.</title>
        <authorList>
            <consortium name="US DOE Joint Genome Institute (JGI-PGF)"/>
            <person name="Sucgang R."/>
            <person name="Kuo A."/>
            <person name="Tian X."/>
            <person name="Salerno W."/>
            <person name="Parikh A."/>
            <person name="Feasley C.L."/>
            <person name="Dalin E."/>
            <person name="Tu H."/>
            <person name="Huang E."/>
            <person name="Barry K."/>
            <person name="Lindquist E."/>
            <person name="Shapiro H."/>
            <person name="Bruce D."/>
            <person name="Schmutz J."/>
            <person name="Salamov A."/>
            <person name="Fey P."/>
            <person name="Gaudet P."/>
            <person name="Anjard C."/>
            <person name="Babu M.M."/>
            <person name="Basu S."/>
            <person name="Bushmanova Y."/>
            <person name="van der Wel H."/>
            <person name="Katoh-Kurasawa M."/>
            <person name="Dinh C."/>
            <person name="Coutinho P.M."/>
            <person name="Saito T."/>
            <person name="Elias M."/>
            <person name="Schaap P."/>
            <person name="Kay R.R."/>
            <person name="Henrissat B."/>
            <person name="Eichinger L."/>
            <person name="Rivero F."/>
            <person name="Putnam N.H."/>
            <person name="West C.M."/>
            <person name="Loomis W.F."/>
            <person name="Chisholm R.L."/>
            <person name="Shaulsky G."/>
            <person name="Strassmann J.E."/>
            <person name="Queller D.C."/>
            <person name="Kuspa A."/>
            <person name="Grigoriev I.V."/>
        </authorList>
    </citation>
    <scope>NUCLEOTIDE SEQUENCE [LARGE SCALE GENOMIC DNA]</scope>
    <source>
        <strain evidence="6">QSDP1</strain>
    </source>
</reference>
<gene>
    <name evidence="5" type="ORF">DICPUDRAFT_80131</name>
</gene>